<sequence length="18" mass="2252">MCKRNTSHFPFKKKKRKS</sequence>
<accession>A0A0E9S6Y1</accession>
<organism evidence="1">
    <name type="scientific">Anguilla anguilla</name>
    <name type="common">European freshwater eel</name>
    <name type="synonym">Muraena anguilla</name>
    <dbReference type="NCBI Taxonomy" id="7936"/>
    <lineage>
        <taxon>Eukaryota</taxon>
        <taxon>Metazoa</taxon>
        <taxon>Chordata</taxon>
        <taxon>Craniata</taxon>
        <taxon>Vertebrata</taxon>
        <taxon>Euteleostomi</taxon>
        <taxon>Actinopterygii</taxon>
        <taxon>Neopterygii</taxon>
        <taxon>Teleostei</taxon>
        <taxon>Anguilliformes</taxon>
        <taxon>Anguillidae</taxon>
        <taxon>Anguilla</taxon>
    </lineage>
</organism>
<name>A0A0E9S6Y1_ANGAN</name>
<reference evidence="1" key="1">
    <citation type="submission" date="2014-11" db="EMBL/GenBank/DDBJ databases">
        <authorList>
            <person name="Amaro Gonzalez C."/>
        </authorList>
    </citation>
    <scope>NUCLEOTIDE SEQUENCE</scope>
</reference>
<reference evidence="1" key="2">
    <citation type="journal article" date="2015" name="Fish Shellfish Immunol.">
        <title>Early steps in the European eel (Anguilla anguilla)-Vibrio vulnificus interaction in the gills: Role of the RtxA13 toxin.</title>
        <authorList>
            <person name="Callol A."/>
            <person name="Pajuelo D."/>
            <person name="Ebbesson L."/>
            <person name="Teles M."/>
            <person name="MacKenzie S."/>
            <person name="Amaro C."/>
        </authorList>
    </citation>
    <scope>NUCLEOTIDE SEQUENCE</scope>
</reference>
<proteinExistence type="predicted"/>
<evidence type="ECO:0000313" key="1">
    <source>
        <dbReference type="EMBL" id="JAH36962.1"/>
    </source>
</evidence>
<protein>
    <submittedName>
        <fullName evidence="1">Uncharacterized protein</fullName>
    </submittedName>
</protein>
<dbReference type="EMBL" id="GBXM01071615">
    <property type="protein sequence ID" value="JAH36962.1"/>
    <property type="molecule type" value="Transcribed_RNA"/>
</dbReference>
<dbReference type="AlphaFoldDB" id="A0A0E9S6Y1"/>